<gene>
    <name evidence="1" type="ORF">O6H91_07G025700</name>
</gene>
<proteinExistence type="predicted"/>
<accession>A0ACC2D3D6</accession>
<evidence type="ECO:0000313" key="1">
    <source>
        <dbReference type="EMBL" id="KAJ7548757.1"/>
    </source>
</evidence>
<reference evidence="2" key="1">
    <citation type="journal article" date="2024" name="Proc. Natl. Acad. Sci. U.S.A.">
        <title>Extraordinary preservation of gene collinearity over three hundred million years revealed in homosporous lycophytes.</title>
        <authorList>
            <person name="Li C."/>
            <person name="Wickell D."/>
            <person name="Kuo L.Y."/>
            <person name="Chen X."/>
            <person name="Nie B."/>
            <person name="Liao X."/>
            <person name="Peng D."/>
            <person name="Ji J."/>
            <person name="Jenkins J."/>
            <person name="Williams M."/>
            <person name="Shu S."/>
            <person name="Plott C."/>
            <person name="Barry K."/>
            <person name="Rajasekar S."/>
            <person name="Grimwood J."/>
            <person name="Han X."/>
            <person name="Sun S."/>
            <person name="Hou Z."/>
            <person name="He W."/>
            <person name="Dai G."/>
            <person name="Sun C."/>
            <person name="Schmutz J."/>
            <person name="Leebens-Mack J.H."/>
            <person name="Li F.W."/>
            <person name="Wang L."/>
        </authorList>
    </citation>
    <scope>NUCLEOTIDE SEQUENCE [LARGE SCALE GENOMIC DNA]</scope>
    <source>
        <strain evidence="2">cv. PW_Plant_1</strain>
    </source>
</reference>
<protein>
    <submittedName>
        <fullName evidence="1">Uncharacterized protein</fullName>
    </submittedName>
</protein>
<dbReference type="EMBL" id="CM055098">
    <property type="protein sequence ID" value="KAJ7548757.1"/>
    <property type="molecule type" value="Genomic_DNA"/>
</dbReference>
<comment type="caution">
    <text evidence="1">The sequence shown here is derived from an EMBL/GenBank/DDBJ whole genome shotgun (WGS) entry which is preliminary data.</text>
</comment>
<sequence length="586" mass="65065">MGKEEYEPTGMISSRKRLIRLLFEKIFGKHFMKIKTRKPCGKMTEKNVKHRLNKKRRKASSHCELGDAVASLITSSPYKQLIEASRHTDLAQGTATVMENDLVTKDVPCDLRVVSEADVRVSNPKASTAIMQAELAKADDLSDFVAEVSNGDISDCTLLLRNYELSAPSITRPSLLETIFSPVFQLFKGVGGEGSASCTSTVEQVEGPDDGIDSAGPMNPEMNTLCAQESKPFSTKPTANATIEAAMSMFRVVSAAAFSLSGDYGLSSMPANDGALACQSSVDVSDDCLEWMQMDPRPLEVTTQAFDHTEEEEMLDIDPTSLFLSLQYPKSPQCEDSGSREEAGESANSDKIDNFDPYLFIKHLPDLSEVVSTSRLSVLPRQTRRCPPITLVLDLDETLVHSTLEYCEDADFMFPVYFSLQEHTVYVRCRPYLQMFMERVAQLFEIIVFTASQSIYADQLLNILDPKRKLIRHRVFRDSCVFVEGNYLKDLTILGRDLSKVAIVDNSPQAFGFQVDNGIPIVSWFDDRSDCALAMLLPFLETLVGVDDVRPIIAKKYNLRKKIASALPVPAIASRDFLEQPCAAVC</sequence>
<evidence type="ECO:0000313" key="2">
    <source>
        <dbReference type="Proteomes" id="UP001162992"/>
    </source>
</evidence>
<organism evidence="1 2">
    <name type="scientific">Diphasiastrum complanatum</name>
    <name type="common">Issler's clubmoss</name>
    <name type="synonym">Lycopodium complanatum</name>
    <dbReference type="NCBI Taxonomy" id="34168"/>
    <lineage>
        <taxon>Eukaryota</taxon>
        <taxon>Viridiplantae</taxon>
        <taxon>Streptophyta</taxon>
        <taxon>Embryophyta</taxon>
        <taxon>Tracheophyta</taxon>
        <taxon>Lycopodiopsida</taxon>
        <taxon>Lycopodiales</taxon>
        <taxon>Lycopodiaceae</taxon>
        <taxon>Lycopodioideae</taxon>
        <taxon>Diphasiastrum</taxon>
    </lineage>
</organism>
<dbReference type="Proteomes" id="UP001162992">
    <property type="component" value="Chromosome 7"/>
</dbReference>
<name>A0ACC2D3D6_DIPCM</name>
<keyword evidence="2" id="KW-1185">Reference proteome</keyword>